<keyword evidence="3" id="KW-0391">Immunity</keyword>
<evidence type="ECO:0000256" key="2">
    <source>
        <dbReference type="ARBA" id="ARBA00022588"/>
    </source>
</evidence>
<dbReference type="InterPro" id="IPR002502">
    <property type="entry name" value="Amidase_domain"/>
</dbReference>
<dbReference type="Gene3D" id="3.40.80.10">
    <property type="entry name" value="Peptidoglycan recognition protein-like"/>
    <property type="match status" value="1"/>
</dbReference>
<name>A0A336MVC2_CULSO</name>
<dbReference type="InterPro" id="IPR015510">
    <property type="entry name" value="PGRP"/>
</dbReference>
<evidence type="ECO:0000313" key="6">
    <source>
        <dbReference type="EMBL" id="SSX34070.1"/>
    </source>
</evidence>
<dbReference type="GO" id="GO:0045087">
    <property type="term" value="P:innate immune response"/>
    <property type="evidence" value="ECO:0007669"/>
    <property type="project" value="UniProtKB-KW"/>
</dbReference>
<dbReference type="VEuPathDB" id="VectorBase:CSON007311"/>
<reference evidence="6" key="1">
    <citation type="submission" date="2018-07" db="EMBL/GenBank/DDBJ databases">
        <authorList>
            <person name="Quirk P.G."/>
            <person name="Krulwich T.A."/>
        </authorList>
    </citation>
    <scope>NUCLEOTIDE SEQUENCE</scope>
</reference>
<dbReference type="InterPro" id="IPR036505">
    <property type="entry name" value="Amidase/PGRP_sf"/>
</dbReference>
<evidence type="ECO:0000256" key="1">
    <source>
        <dbReference type="ARBA" id="ARBA00007553"/>
    </source>
</evidence>
<protein>
    <submittedName>
        <fullName evidence="6">CSON007311 protein</fullName>
    </submittedName>
</protein>
<dbReference type="SMART" id="SM00701">
    <property type="entry name" value="PGRP"/>
    <property type="match status" value="1"/>
</dbReference>
<feature type="transmembrane region" description="Helical" evidence="4">
    <location>
        <begin position="53"/>
        <end position="72"/>
    </location>
</feature>
<comment type="similarity">
    <text evidence="1">Belongs to the N-acetylmuramoyl-L-alanine amidase 2 family.</text>
</comment>
<dbReference type="AlphaFoldDB" id="A0A336MVC2"/>
<dbReference type="EMBL" id="UFQT01002788">
    <property type="protein sequence ID" value="SSX34070.1"/>
    <property type="molecule type" value="Genomic_DNA"/>
</dbReference>
<dbReference type="InterPro" id="IPR006619">
    <property type="entry name" value="PGRP_domain_met/bac"/>
</dbReference>
<keyword evidence="4" id="KW-1133">Transmembrane helix</keyword>
<dbReference type="PANTHER" id="PTHR11022:SF73">
    <property type="entry name" value="PEPTIDOGLYCAN-RECOGNITION PROTEIN LD"/>
    <property type="match status" value="1"/>
</dbReference>
<organism evidence="6">
    <name type="scientific">Culicoides sonorensis</name>
    <name type="common">Biting midge</name>
    <dbReference type="NCBI Taxonomy" id="179676"/>
    <lineage>
        <taxon>Eukaryota</taxon>
        <taxon>Metazoa</taxon>
        <taxon>Ecdysozoa</taxon>
        <taxon>Arthropoda</taxon>
        <taxon>Hexapoda</taxon>
        <taxon>Insecta</taxon>
        <taxon>Pterygota</taxon>
        <taxon>Neoptera</taxon>
        <taxon>Endopterygota</taxon>
        <taxon>Diptera</taxon>
        <taxon>Nematocera</taxon>
        <taxon>Chironomoidea</taxon>
        <taxon>Ceratopogonidae</taxon>
        <taxon>Ceratopogoninae</taxon>
        <taxon>Culicoides</taxon>
        <taxon>Monoculicoides</taxon>
    </lineage>
</organism>
<accession>A0A336MVC2</accession>
<keyword evidence="4" id="KW-0472">Membrane</keyword>
<dbReference type="PANTHER" id="PTHR11022">
    <property type="entry name" value="PEPTIDOGLYCAN RECOGNITION PROTEIN"/>
    <property type="match status" value="1"/>
</dbReference>
<dbReference type="OMA" id="HKVGYIA"/>
<keyword evidence="2" id="KW-0399">Innate immunity</keyword>
<dbReference type="GO" id="GO:0009253">
    <property type="term" value="P:peptidoglycan catabolic process"/>
    <property type="evidence" value="ECO:0007669"/>
    <property type="project" value="InterPro"/>
</dbReference>
<dbReference type="SUPFAM" id="SSF55846">
    <property type="entry name" value="N-acetylmuramoyl-L-alanine amidase-like"/>
    <property type="match status" value="1"/>
</dbReference>
<dbReference type="GO" id="GO:0008745">
    <property type="term" value="F:N-acetylmuramoyl-L-alanine amidase activity"/>
    <property type="evidence" value="ECO:0007669"/>
    <property type="project" value="InterPro"/>
</dbReference>
<dbReference type="CDD" id="cd06583">
    <property type="entry name" value="PGRP"/>
    <property type="match status" value="1"/>
</dbReference>
<proteinExistence type="inferred from homology"/>
<evidence type="ECO:0000259" key="5">
    <source>
        <dbReference type="SMART" id="SM00701"/>
    </source>
</evidence>
<feature type="domain" description="Peptidoglycan recognition protein family" evidence="5">
    <location>
        <begin position="101"/>
        <end position="229"/>
    </location>
</feature>
<sequence length="255" mass="28965">MGHKVGYIACKKLDSSEMSGFDIDIERGESTPLIPKSYKKSSITLKQKCDSSFVLLSCILVIGTIIGFYLLLQQGQKLKFNVPFFLIERSFLVDNINSRIPETFFNSSSLASLQHATNIVFLNTHFPQCDTKKRCIEIIKSLVNLGVPVHHNFLIGGDGHVYEMLGWDHLDMSIEYDDKNLLTVGFMGDFTHEPPPSLMFDVAKALISESIRRRKLNTNYNVFGLRKEPNVMDGDAMYQRLAIWPHWNSVIDGKK</sequence>
<evidence type="ECO:0000256" key="3">
    <source>
        <dbReference type="ARBA" id="ARBA00022859"/>
    </source>
</evidence>
<keyword evidence="4" id="KW-0812">Transmembrane</keyword>
<evidence type="ECO:0000256" key="4">
    <source>
        <dbReference type="SAM" id="Phobius"/>
    </source>
</evidence>
<gene>
    <name evidence="6" type="primary">CSON007311</name>
</gene>
<dbReference type="GO" id="GO:0008270">
    <property type="term" value="F:zinc ion binding"/>
    <property type="evidence" value="ECO:0007669"/>
    <property type="project" value="InterPro"/>
</dbReference>